<keyword evidence="7" id="KW-0067">ATP-binding</keyword>
<comment type="cofactor">
    <cofactor evidence="8">
        <name>Mn(2+)</name>
        <dbReference type="ChEBI" id="CHEBI:29035"/>
    </cofactor>
</comment>
<evidence type="ECO:0000313" key="14">
    <source>
        <dbReference type="Proteomes" id="UP000789390"/>
    </source>
</evidence>
<evidence type="ECO:0000256" key="5">
    <source>
        <dbReference type="ARBA" id="ARBA00023180"/>
    </source>
</evidence>
<dbReference type="PANTHER" id="PTHR12450">
    <property type="entry name" value="DENTIN MATRIX PROTEIN 4 PROTEIN FAM20"/>
    <property type="match status" value="1"/>
</dbReference>
<feature type="compositionally biased region" description="Polar residues" evidence="9">
    <location>
        <begin position="189"/>
        <end position="205"/>
    </location>
</feature>
<dbReference type="Proteomes" id="UP000789390">
    <property type="component" value="Unassembled WGS sequence"/>
</dbReference>
<sequence>MLCISIQVKGLVPFYILTIQYDTVLDAKAITIGRLLAAVDTINQINKRVLVMKWKERVALALGVSVVLLTSVLVLDIRYASSGGRAEQPDAGFILPALRHGTARQKEGKEFQRQFLDKQQPAESLKEPSNNLENPVHPTAQTNANNEELELGVVASNATLNDDDPAAQQSNNEQGSMKADVMRDLLKGKSSSPSDTNKTYKNSDGSGLDHRKSQFKDLMKFIIPAELSRPVQGHLRELDVTVQRLRNVSLSEDATSWEKFHVSISKEELYHEDDPMIDELLQDMTSLEFYNISQKEGGTQLKLVIEFAPGGMAMLKPMRFPREQETLPNHFYFTDYERHNAEIAAFHLDRIMGFRRAPPVVGRLVNMTTELYALATGELLRTFFISPAQNLCFHGKCSYYCDTGHAICGHPDQMEASLAAFLPDKEFVPRKTWRHPWRRSYHKRKKAQWEEDDQYCDQVRQLPPYNEGRRLVDLIDLAIFDFLAGNMDRHHYETLSLFGNQTFPIHLDQGRAFGRPNHDEMSILAPLYQCCLVRRTTLATLLRFHHGPFRLSSLMRKSLAHDPLDPILAAGHFDAMDRRVAITLRVIRHCLSRHEADQVIVGLADWKDRDSKMGISTIYFQSFFNELSRPHGLHVRFPTKMKRQYQEIKNGSVRDPRFRNSSGRCKKVLNLIDIEQFNGNFPEFTRPKNVGSFSLDSHRKYVNDYSELRYFSMPPETSTSGSCKVNFDLRRGISTVIEKDEESIKQKMLDYLLRWILQERKAENKNIIDHQHPLRPLLIEFVCYRGLLTLLIGTPYECQKNWTILATKFQNSIYLWQLRGKNQNDTTAVQKETSAWGFKFEQYLCASSPDASPDPDEQLNTNAEFCCVLKTRIGGLPLLYGAEVDAVTKESQPPFFDLKNFVELKTNKHIENDRQMAAFKRFKSMKWWAQSFIVGIPKIVVGYRDDNGIVSRLETMDVNQLRKQSTDCWQSNICMNFCLQFLKFVKESIPKDATSNDHFLFEFDAMSRVVSFRNEMGETNSNRNLLPSWYIESMQKPA</sequence>
<dbReference type="GO" id="GO:0005794">
    <property type="term" value="C:Golgi apparatus"/>
    <property type="evidence" value="ECO:0007669"/>
    <property type="project" value="UniProtKB-SubCell"/>
</dbReference>
<keyword evidence="10" id="KW-0812">Transmembrane</keyword>
<organism evidence="13 14">
    <name type="scientific">Daphnia galeata</name>
    <dbReference type="NCBI Taxonomy" id="27404"/>
    <lineage>
        <taxon>Eukaryota</taxon>
        <taxon>Metazoa</taxon>
        <taxon>Ecdysozoa</taxon>
        <taxon>Arthropoda</taxon>
        <taxon>Crustacea</taxon>
        <taxon>Branchiopoda</taxon>
        <taxon>Diplostraca</taxon>
        <taxon>Cladocera</taxon>
        <taxon>Anomopoda</taxon>
        <taxon>Daphniidae</taxon>
        <taxon>Daphnia</taxon>
    </lineage>
</organism>
<feature type="binding site" evidence="8">
    <location>
        <position position="508"/>
    </location>
    <ligand>
        <name>Mn(2+)</name>
        <dbReference type="ChEBI" id="CHEBI:29035"/>
    </ligand>
</feature>
<protein>
    <recommendedName>
        <fullName evidence="15">Decapping nuclease</fullName>
    </recommendedName>
</protein>
<keyword evidence="10" id="KW-1133">Transmembrane helix</keyword>
<evidence type="ECO:0000259" key="12">
    <source>
        <dbReference type="Pfam" id="PF08652"/>
    </source>
</evidence>
<feature type="region of interest" description="Disordered" evidence="9">
    <location>
        <begin position="187"/>
        <end position="209"/>
    </location>
</feature>
<comment type="caution">
    <text evidence="13">The sequence shown here is derived from an EMBL/GenBank/DDBJ whole genome shotgun (WGS) entry which is preliminary data.</text>
</comment>
<feature type="binding site" evidence="8">
    <location>
        <position position="337"/>
    </location>
    <ligand>
        <name>Mn(2+)</name>
        <dbReference type="ChEBI" id="CHEBI:29035"/>
    </ligand>
</feature>
<feature type="binding site" evidence="7">
    <location>
        <position position="508"/>
    </location>
    <ligand>
        <name>ATP</name>
        <dbReference type="ChEBI" id="CHEBI:30616"/>
    </ligand>
</feature>
<keyword evidence="4" id="KW-1015">Disulfide bond</keyword>
<evidence type="ECO:0000256" key="2">
    <source>
        <dbReference type="ARBA" id="ARBA00006557"/>
    </source>
</evidence>
<name>A0A8J2RED8_9CRUS</name>
<keyword evidence="10" id="KW-0472">Membrane</keyword>
<dbReference type="InterPro" id="IPR009581">
    <property type="entry name" value="FAM20_C"/>
</dbReference>
<dbReference type="Pfam" id="PF08652">
    <property type="entry name" value="RAI1"/>
    <property type="match status" value="1"/>
</dbReference>
<dbReference type="OrthoDB" id="8583677at2759"/>
<keyword evidence="3" id="KW-0333">Golgi apparatus</keyword>
<feature type="binding site" evidence="7">
    <location>
        <begin position="419"/>
        <end position="422"/>
    </location>
    <ligand>
        <name>ATP</name>
        <dbReference type="ChEBI" id="CHEBI:30616"/>
    </ligand>
</feature>
<proteinExistence type="inferred from homology"/>
<evidence type="ECO:0000259" key="11">
    <source>
        <dbReference type="Pfam" id="PF06702"/>
    </source>
</evidence>
<comment type="subcellular location">
    <subcellularLocation>
        <location evidence="1">Golgi apparatus</location>
    </subcellularLocation>
</comment>
<dbReference type="GO" id="GO:0046872">
    <property type="term" value="F:metal ion binding"/>
    <property type="evidence" value="ECO:0007669"/>
    <property type="project" value="UniProtKB-KW"/>
</dbReference>
<comment type="similarity">
    <text evidence="2">Belongs to the FAM20 family.</text>
</comment>
<evidence type="ECO:0000256" key="6">
    <source>
        <dbReference type="PIRSR" id="PIRSR624869-1"/>
    </source>
</evidence>
<evidence type="ECO:0000256" key="8">
    <source>
        <dbReference type="PIRSR" id="PIRSR624869-3"/>
    </source>
</evidence>
<evidence type="ECO:0000256" key="4">
    <source>
        <dbReference type="ARBA" id="ARBA00023157"/>
    </source>
</evidence>
<feature type="binding site" evidence="7">
    <location>
        <position position="337"/>
    </location>
    <ligand>
        <name>ATP</name>
        <dbReference type="ChEBI" id="CHEBI:30616"/>
    </ligand>
</feature>
<feature type="binding site" evidence="7">
    <location>
        <position position="493"/>
    </location>
    <ligand>
        <name>ATP</name>
        <dbReference type="ChEBI" id="CHEBI:30616"/>
    </ligand>
</feature>
<dbReference type="Pfam" id="PF06702">
    <property type="entry name" value="Fam20C"/>
    <property type="match status" value="1"/>
</dbReference>
<evidence type="ECO:0000256" key="9">
    <source>
        <dbReference type="SAM" id="MobiDB-lite"/>
    </source>
</evidence>
<dbReference type="InterPro" id="IPR024869">
    <property type="entry name" value="FAM20"/>
</dbReference>
<dbReference type="InterPro" id="IPR013961">
    <property type="entry name" value="RAI1"/>
</dbReference>
<evidence type="ECO:0000256" key="3">
    <source>
        <dbReference type="ARBA" id="ARBA00023034"/>
    </source>
</evidence>
<dbReference type="CDD" id="cd10314">
    <property type="entry name" value="FAM20_C"/>
    <property type="match status" value="1"/>
</dbReference>
<reference evidence="13" key="1">
    <citation type="submission" date="2021-11" db="EMBL/GenBank/DDBJ databases">
        <authorList>
            <person name="Schell T."/>
        </authorList>
    </citation>
    <scope>NUCLEOTIDE SEQUENCE</scope>
    <source>
        <strain evidence="13">M5</strain>
    </source>
</reference>
<evidence type="ECO:0008006" key="15">
    <source>
        <dbReference type="Google" id="ProtNLM"/>
    </source>
</evidence>
<keyword evidence="14" id="KW-1185">Reference proteome</keyword>
<dbReference type="GO" id="GO:0005524">
    <property type="term" value="F:ATP binding"/>
    <property type="evidence" value="ECO:0007669"/>
    <property type="project" value="UniProtKB-KW"/>
</dbReference>
<dbReference type="PANTHER" id="PTHR12450:SF22">
    <property type="entry name" value="EXTRACELLULAR SERINE_THREONINE PROTEIN CG31145"/>
    <property type="match status" value="1"/>
</dbReference>
<feature type="domain" description="RAI1-like" evidence="12">
    <location>
        <begin position="686"/>
        <end position="1030"/>
    </location>
</feature>
<feature type="domain" description="FAM20 C-terminal" evidence="11">
    <location>
        <begin position="383"/>
        <end position="600"/>
    </location>
</feature>
<keyword evidence="7" id="KW-0547">Nucleotide-binding</keyword>
<evidence type="ECO:0000256" key="1">
    <source>
        <dbReference type="ARBA" id="ARBA00004555"/>
    </source>
</evidence>
<accession>A0A8J2RED8</accession>
<dbReference type="EMBL" id="CAKKLH010000014">
    <property type="protein sequence ID" value="CAH0099218.1"/>
    <property type="molecule type" value="Genomic_DNA"/>
</dbReference>
<feature type="region of interest" description="Disordered" evidence="9">
    <location>
        <begin position="120"/>
        <end position="140"/>
    </location>
</feature>
<keyword evidence="5" id="KW-0325">Glycoprotein</keyword>
<dbReference type="GO" id="GO:0004674">
    <property type="term" value="F:protein serine/threonine kinase activity"/>
    <property type="evidence" value="ECO:0007669"/>
    <property type="project" value="TreeGrafter"/>
</dbReference>
<feature type="compositionally biased region" description="Polar residues" evidence="9">
    <location>
        <begin position="127"/>
        <end position="140"/>
    </location>
</feature>
<evidence type="ECO:0000313" key="13">
    <source>
        <dbReference type="EMBL" id="CAH0099218.1"/>
    </source>
</evidence>
<evidence type="ECO:0000256" key="7">
    <source>
        <dbReference type="PIRSR" id="PIRSR624869-2"/>
    </source>
</evidence>
<feature type="binding site" evidence="7">
    <location>
        <position position="316"/>
    </location>
    <ligand>
        <name>ATP</name>
        <dbReference type="ChEBI" id="CHEBI:30616"/>
    </ligand>
</feature>
<gene>
    <name evidence="13" type="ORF">DGAL_LOCUS1332</name>
</gene>
<keyword evidence="8" id="KW-0464">Manganese</keyword>
<feature type="transmembrane region" description="Helical" evidence="10">
    <location>
        <begin position="58"/>
        <end position="75"/>
    </location>
</feature>
<feature type="active site" evidence="6">
    <location>
        <position position="488"/>
    </location>
</feature>
<keyword evidence="8" id="KW-0479">Metal-binding</keyword>
<dbReference type="AlphaFoldDB" id="A0A8J2RED8"/>
<evidence type="ECO:0000256" key="10">
    <source>
        <dbReference type="SAM" id="Phobius"/>
    </source>
</evidence>
<feature type="binding site" evidence="7">
    <location>
        <position position="300"/>
    </location>
    <ligand>
        <name>ATP</name>
        <dbReference type="ChEBI" id="CHEBI:30616"/>
    </ligand>
</feature>